<evidence type="ECO:0000256" key="6">
    <source>
        <dbReference type="SAM" id="MobiDB-lite"/>
    </source>
</evidence>
<dbReference type="Pfam" id="PF00069">
    <property type="entry name" value="Pkinase"/>
    <property type="match status" value="1"/>
</dbReference>
<feature type="compositionally biased region" description="Basic and acidic residues" evidence="6">
    <location>
        <begin position="1252"/>
        <end position="1266"/>
    </location>
</feature>
<keyword evidence="1" id="KW-0723">Serine/threonine-protein kinase</keyword>
<evidence type="ECO:0000256" key="4">
    <source>
        <dbReference type="ARBA" id="ARBA00022777"/>
    </source>
</evidence>
<feature type="compositionally biased region" description="Basic and acidic residues" evidence="6">
    <location>
        <begin position="1156"/>
        <end position="1167"/>
    </location>
</feature>
<dbReference type="PANTHER" id="PTHR24351">
    <property type="entry name" value="RIBOSOMAL PROTEIN S6 KINASE"/>
    <property type="match status" value="1"/>
</dbReference>
<gene>
    <name evidence="9" type="ORF">CTAYLR_002810</name>
</gene>
<dbReference type="Gene3D" id="1.10.510.10">
    <property type="entry name" value="Transferase(Phosphotransferase) domain 1"/>
    <property type="match status" value="1"/>
</dbReference>
<feature type="compositionally biased region" description="Basic and acidic residues" evidence="6">
    <location>
        <begin position="1092"/>
        <end position="1102"/>
    </location>
</feature>
<feature type="compositionally biased region" description="Low complexity" evidence="6">
    <location>
        <begin position="1202"/>
        <end position="1213"/>
    </location>
</feature>
<proteinExistence type="predicted"/>
<evidence type="ECO:0000256" key="2">
    <source>
        <dbReference type="ARBA" id="ARBA00022679"/>
    </source>
</evidence>
<dbReference type="PROSITE" id="PS00108">
    <property type="entry name" value="PROTEIN_KINASE_ST"/>
    <property type="match status" value="1"/>
</dbReference>
<dbReference type="SUPFAM" id="SSF56112">
    <property type="entry name" value="Protein kinase-like (PK-like)"/>
    <property type="match status" value="1"/>
</dbReference>
<evidence type="ECO:0000256" key="5">
    <source>
        <dbReference type="ARBA" id="ARBA00022840"/>
    </source>
</evidence>
<sequence>MRIVLVYKRSSLALTIPKKWVRGKVKRIIDSYCSSPTGKRLGLSENWDDVYLETDGRAIGQEEVIHGSLRDGDVVHVRRRREEETVVKKEERPTRVRSAVAKQLTKKAEDFASAHDDCEWRGVRFGCYLVCDGHGGQAAAQSAKQKLLPNLLEALDRRVTPPPGVKPTAALARELPGAIVDAFEATDRGALATGAGTTATMVVVLPGIVAADAAGTPLMVVDSDDEEPDDDEARSGSTELAALAADAALVVCANVGDSLAYVDHRSGGKSVRLLSHDHRLERNATEQQRCRTAGSRVARDAPGSSRPKNDDDDDAAAAAAAVVKKPLRLWPGGLMFSRALGDADAPHAVPTPELRACLVFDGAARIVLASDGLWDELSGRAALKLIAPKRQPSAAAQTLVSEARKRGTRRNDTDDIIVVVVDVDAGNNAEGENARAPLLRLWEIVPEQSGLLAGGSLNAAIRDARRRRVAEVSRSASTMPAGKKQKASSSSSSLEWLGLAADPADFFEPKRVIGTGGFGSKVLLCAHRMTGASVAIKVMTKAALRRKRHEKRVRVERDSLLALSGGGSSIAALFCAWQTERAVCLAMPYVGGGDLGAALAADGRLLEPNAAFYGAQVVCALEFAHARGVLHRDVKPENVLLDAAGHAVLIDLGLARPVPLGPDDLARTRCGTDEYWSPEMVRKQRYSTATDVWSAVLLVYELLAGKSPFLPDRGAVAAAKKKKKPPAVKDLSRIHEAILAKPLEFSPPEAFSAASVDLLRRALDRDPEKRLGVARDGVSADLDSLRAHSWWRSARDDGRHDQESWWRAMDARRIPPPDPPESLVRARRRDDDGVVVGVQENSAALLREARSYLHPPQTHDDLGDAEASEDSALDPYDGFDHGSPADHVWSLQPPRRSADGPAESEMAPRHGAVPETAVLKAHALARRFLARGLASKRRRAAALLSRAARDAIVRRALAKIARLLPKLRRALRAAGRSAKRRVFHAWVRFSARVASARAADDRRRRAEEEDRYEVVAAKPADPPRPAAKQKGRRKPAGEGSETNDELVPPPSSKALHKPRVPKQLHQQQEQPKLQHPPPGLPPKQQQQQQVPDEARRNDDSRRPPPPPPPRYGARGRGQRGRGGRGGRWSSSPKLEEEEEEEDQARRTKGGPKNKKRYEAEESVDRQRVKPSKAVTIAEENAAADHHRVHPKPPSGEQRRPPKAAAPAAASAAADQEKVPQEKSVDPKPCRTNEGNRSKNNQGRPKAPPSEPLKNHNNEVNARDVPPKKPSGTEPGRGRGRGRGRFSYRGRGGSGRHSKPAADTPA</sequence>
<keyword evidence="5" id="KW-0067">ATP-binding</keyword>
<dbReference type="InterPro" id="IPR008271">
    <property type="entry name" value="Ser/Thr_kinase_AS"/>
</dbReference>
<keyword evidence="4" id="KW-0418">Kinase</keyword>
<evidence type="ECO:0000313" key="9">
    <source>
        <dbReference type="EMBL" id="KAJ8599941.1"/>
    </source>
</evidence>
<feature type="domain" description="PPM-type phosphatase" evidence="8">
    <location>
        <begin position="110"/>
        <end position="423"/>
    </location>
</feature>
<reference evidence="9" key="1">
    <citation type="submission" date="2023-01" db="EMBL/GenBank/DDBJ databases">
        <title>Metagenome sequencing of chrysophaentin producing Chrysophaeum taylorii.</title>
        <authorList>
            <person name="Davison J."/>
            <person name="Bewley C."/>
        </authorList>
    </citation>
    <scope>NUCLEOTIDE SEQUENCE</scope>
    <source>
        <strain evidence="9">NIES-1699</strain>
    </source>
</reference>
<evidence type="ECO:0000259" key="8">
    <source>
        <dbReference type="PROSITE" id="PS51746"/>
    </source>
</evidence>
<dbReference type="InterPro" id="IPR045270">
    <property type="entry name" value="STKc_AGC"/>
</dbReference>
<dbReference type="SMART" id="SM00220">
    <property type="entry name" value="S_TKc"/>
    <property type="match status" value="1"/>
</dbReference>
<feature type="compositionally biased region" description="Low complexity" evidence="6">
    <location>
        <begin position="1082"/>
        <end position="1091"/>
    </location>
</feature>
<feature type="region of interest" description="Disordered" evidence="6">
    <location>
        <begin position="279"/>
        <end position="315"/>
    </location>
</feature>
<dbReference type="SMART" id="SM00332">
    <property type="entry name" value="PP2Cc"/>
    <property type="match status" value="1"/>
</dbReference>
<feature type="region of interest" description="Disordered" evidence="6">
    <location>
        <begin position="994"/>
        <end position="1305"/>
    </location>
</feature>
<feature type="compositionally biased region" description="Basic and acidic residues" evidence="6">
    <location>
        <begin position="998"/>
        <end position="1008"/>
    </location>
</feature>
<name>A0AAD7XIU1_9STRA</name>
<dbReference type="InterPro" id="IPR000719">
    <property type="entry name" value="Prot_kinase_dom"/>
</dbReference>
<dbReference type="GO" id="GO:0004674">
    <property type="term" value="F:protein serine/threonine kinase activity"/>
    <property type="evidence" value="ECO:0007669"/>
    <property type="project" value="UniProtKB-KW"/>
</dbReference>
<evidence type="ECO:0000256" key="1">
    <source>
        <dbReference type="ARBA" id="ARBA00022527"/>
    </source>
</evidence>
<dbReference type="GO" id="GO:0005524">
    <property type="term" value="F:ATP binding"/>
    <property type="evidence" value="ECO:0007669"/>
    <property type="project" value="UniProtKB-KW"/>
</dbReference>
<keyword evidence="10" id="KW-1185">Reference proteome</keyword>
<feature type="compositionally biased region" description="Basic residues" evidence="6">
    <location>
        <begin position="1146"/>
        <end position="1155"/>
    </location>
</feature>
<feature type="region of interest" description="Disordered" evidence="6">
    <location>
        <begin position="854"/>
        <end position="909"/>
    </location>
</feature>
<evidence type="ECO:0000256" key="3">
    <source>
        <dbReference type="ARBA" id="ARBA00022741"/>
    </source>
</evidence>
<dbReference type="InterPro" id="IPR011009">
    <property type="entry name" value="Kinase-like_dom_sf"/>
</dbReference>
<dbReference type="PROSITE" id="PS50011">
    <property type="entry name" value="PROTEIN_KINASE_DOM"/>
    <property type="match status" value="1"/>
</dbReference>
<evidence type="ECO:0000259" key="7">
    <source>
        <dbReference type="PROSITE" id="PS50011"/>
    </source>
</evidence>
<dbReference type="Proteomes" id="UP001230188">
    <property type="component" value="Unassembled WGS sequence"/>
</dbReference>
<dbReference type="Gene3D" id="3.60.40.10">
    <property type="entry name" value="PPM-type phosphatase domain"/>
    <property type="match status" value="1"/>
</dbReference>
<dbReference type="Pfam" id="PF00481">
    <property type="entry name" value="PP2C"/>
    <property type="match status" value="1"/>
</dbReference>
<comment type="caution">
    <text evidence="9">The sequence shown here is derived from an EMBL/GenBank/DDBJ whole genome shotgun (WGS) entry which is preliminary data.</text>
</comment>
<feature type="compositionally biased region" description="Basic and acidic residues" evidence="6">
    <location>
        <begin position="1214"/>
        <end position="1236"/>
    </location>
</feature>
<accession>A0AAD7XIU1</accession>
<dbReference type="PROSITE" id="PS51746">
    <property type="entry name" value="PPM_2"/>
    <property type="match status" value="1"/>
</dbReference>
<dbReference type="CDD" id="cd05123">
    <property type="entry name" value="STKc_AGC"/>
    <property type="match status" value="1"/>
</dbReference>
<dbReference type="SUPFAM" id="SSF81606">
    <property type="entry name" value="PP2C-like"/>
    <property type="match status" value="1"/>
</dbReference>
<keyword evidence="3" id="KW-0547">Nucleotide-binding</keyword>
<dbReference type="EMBL" id="JAQMWT010000533">
    <property type="protein sequence ID" value="KAJ8599941.1"/>
    <property type="molecule type" value="Genomic_DNA"/>
</dbReference>
<protein>
    <submittedName>
        <fullName evidence="9">Uncharacterized protein</fullName>
    </submittedName>
</protein>
<feature type="domain" description="Protein kinase" evidence="7">
    <location>
        <begin position="507"/>
        <end position="791"/>
    </location>
</feature>
<feature type="compositionally biased region" description="Basic residues" evidence="6">
    <location>
        <begin position="1277"/>
        <end position="1298"/>
    </location>
</feature>
<organism evidence="9 10">
    <name type="scientific">Chrysophaeum taylorii</name>
    <dbReference type="NCBI Taxonomy" id="2483200"/>
    <lineage>
        <taxon>Eukaryota</taxon>
        <taxon>Sar</taxon>
        <taxon>Stramenopiles</taxon>
        <taxon>Ochrophyta</taxon>
        <taxon>Pelagophyceae</taxon>
        <taxon>Pelagomonadales</taxon>
        <taxon>Pelagomonadaceae</taxon>
        <taxon>Chrysophaeum</taxon>
    </lineage>
</organism>
<keyword evidence="2" id="KW-0808">Transferase</keyword>
<evidence type="ECO:0000313" key="10">
    <source>
        <dbReference type="Proteomes" id="UP001230188"/>
    </source>
</evidence>
<feature type="compositionally biased region" description="Low complexity" evidence="6">
    <location>
        <begin position="1063"/>
        <end position="1073"/>
    </location>
</feature>
<dbReference type="InterPro" id="IPR001932">
    <property type="entry name" value="PPM-type_phosphatase-like_dom"/>
</dbReference>
<dbReference type="InterPro" id="IPR036457">
    <property type="entry name" value="PPM-type-like_dom_sf"/>
</dbReference>
<feature type="compositionally biased region" description="Acidic residues" evidence="6">
    <location>
        <begin position="863"/>
        <end position="872"/>
    </location>
</feature>
<dbReference type="Gene3D" id="3.30.200.20">
    <property type="entry name" value="Phosphorylase Kinase, domain 1"/>
    <property type="match status" value="1"/>
</dbReference>
<dbReference type="CDD" id="cd00143">
    <property type="entry name" value="PP2Cc"/>
    <property type="match status" value="1"/>
</dbReference>